<keyword evidence="5" id="KW-1185">Reference proteome</keyword>
<evidence type="ECO:0000256" key="1">
    <source>
        <dbReference type="SAM" id="Coils"/>
    </source>
</evidence>
<dbReference type="KEGG" id="ccro:CMC5_051540"/>
<dbReference type="PATRIC" id="fig|52.7.peg.5701"/>
<name>A0A0K1EJY2_CHOCO</name>
<dbReference type="AlphaFoldDB" id="A0A0K1EJY2"/>
<keyword evidence="2" id="KW-1133">Transmembrane helix</keyword>
<reference evidence="4 5" key="1">
    <citation type="submission" date="2015-07" db="EMBL/GenBank/DDBJ databases">
        <title>Genome analysis of myxobacterium Chondromyces crocatus Cm c5 reveals a high potential for natural compound synthesis and the genetic basis for the loss of fruiting body formation.</title>
        <authorList>
            <person name="Zaburannyi N."/>
            <person name="Bunk B."/>
            <person name="Maier J."/>
            <person name="Overmann J."/>
            <person name="Mueller R."/>
        </authorList>
    </citation>
    <scope>NUCLEOTIDE SEQUENCE [LARGE SCALE GENOMIC DNA]</scope>
    <source>
        <strain evidence="4 5">Cm c5</strain>
    </source>
</reference>
<dbReference type="SMART" id="SM00974">
    <property type="entry name" value="T5orf172"/>
    <property type="match status" value="1"/>
</dbReference>
<accession>A0A0K1EJY2</accession>
<feature type="coiled-coil region" evidence="1">
    <location>
        <begin position="258"/>
        <end position="349"/>
    </location>
</feature>
<protein>
    <recommendedName>
        <fullName evidence="3">Bacteriophage T5 Orf172 DNA-binding domain-containing protein</fullName>
    </recommendedName>
</protein>
<dbReference type="Pfam" id="PF13455">
    <property type="entry name" value="MUG113"/>
    <property type="match status" value="1"/>
</dbReference>
<feature type="transmembrane region" description="Helical" evidence="2">
    <location>
        <begin position="6"/>
        <end position="22"/>
    </location>
</feature>
<dbReference type="EMBL" id="CP012159">
    <property type="protein sequence ID" value="AKT40997.1"/>
    <property type="molecule type" value="Genomic_DNA"/>
</dbReference>
<organism evidence="4 5">
    <name type="scientific">Chondromyces crocatus</name>
    <dbReference type="NCBI Taxonomy" id="52"/>
    <lineage>
        <taxon>Bacteria</taxon>
        <taxon>Pseudomonadati</taxon>
        <taxon>Myxococcota</taxon>
        <taxon>Polyangia</taxon>
        <taxon>Polyangiales</taxon>
        <taxon>Polyangiaceae</taxon>
        <taxon>Chondromyces</taxon>
    </lineage>
</organism>
<keyword evidence="2" id="KW-0472">Membrane</keyword>
<evidence type="ECO:0000313" key="4">
    <source>
        <dbReference type="EMBL" id="AKT40997.1"/>
    </source>
</evidence>
<dbReference type="InterPro" id="IPR025280">
    <property type="entry name" value="SNIPE"/>
</dbReference>
<proteinExistence type="predicted"/>
<gene>
    <name evidence="4" type="ORF">CMC5_051540</name>
</gene>
<evidence type="ECO:0000313" key="5">
    <source>
        <dbReference type="Proteomes" id="UP000067626"/>
    </source>
</evidence>
<feature type="domain" description="Bacteriophage T5 Orf172 DNA-binding" evidence="3">
    <location>
        <begin position="366"/>
        <end position="449"/>
    </location>
</feature>
<evidence type="ECO:0000256" key="2">
    <source>
        <dbReference type="SAM" id="Phobius"/>
    </source>
</evidence>
<keyword evidence="1" id="KW-0175">Coiled coil</keyword>
<keyword evidence="2" id="KW-0812">Transmembrane</keyword>
<evidence type="ECO:0000259" key="3">
    <source>
        <dbReference type="SMART" id="SM00974"/>
    </source>
</evidence>
<dbReference type="OrthoDB" id="9811665at2"/>
<dbReference type="InterPro" id="IPR018306">
    <property type="entry name" value="Phage_T5_Orf172_DNA-bd"/>
</dbReference>
<dbReference type="Proteomes" id="UP000067626">
    <property type="component" value="Chromosome"/>
</dbReference>
<dbReference type="STRING" id="52.CMC5_051540"/>
<sequence>MSWSGWVVLLLVALIGAVVFLVRRLRDVQAERDATARQVAYYTERFRGVVDAEAERQRVLVALDGERRHAVAALERAHAEARATIARTQEAEAQARGRMQQERAAVDAQLAWHQHRLLELRTELSSLDEEANFQSFGFYKPRYDFSTSAAYQAQLERVRQQQKQRLKNRTAATSRVTWLVNGSTAEGQKQTQQMLKLMLRAFNGECDAAIARVKYNNVQVMEARIRKAAEVINGLSEVQECEITEGYLALKLEELALAHEVQEKIEQEREVQRRLREQMREEEAAQRELDRAQAEAEREERRYADALRKAQEDVEGAAGKKQEKLLGEIEELQRRLAEAQANKQRAVSRAQLTRSGHVYVISNVGSFGEHVYKIGMTRRLDPMDRVKELGDASVPFQFDVHAVIYAEDAPGLETALHRAFHHRRVNRVNEKKEFFRVPLEEIVTAVNQTRGAEVEFVQFAEAVEYRKTLAMGEAREEPRVREAVVAA</sequence>
<dbReference type="Pfam" id="PF13250">
    <property type="entry name" value="SNIPE"/>
    <property type="match status" value="1"/>
</dbReference>